<keyword evidence="2" id="KW-0472">Membrane</keyword>
<evidence type="ECO:0000256" key="1">
    <source>
        <dbReference type="SAM" id="MobiDB-lite"/>
    </source>
</evidence>
<dbReference type="Proteomes" id="UP000028547">
    <property type="component" value="Unassembled WGS sequence"/>
</dbReference>
<accession>A0A084SU79</accession>
<feature type="region of interest" description="Disordered" evidence="1">
    <location>
        <begin position="150"/>
        <end position="206"/>
    </location>
</feature>
<feature type="transmembrane region" description="Helical" evidence="2">
    <location>
        <begin position="15"/>
        <end position="35"/>
    </location>
</feature>
<comment type="caution">
    <text evidence="3">The sequence shown here is derived from an EMBL/GenBank/DDBJ whole genome shotgun (WGS) entry which is preliminary data.</text>
</comment>
<evidence type="ECO:0000256" key="2">
    <source>
        <dbReference type="SAM" id="Phobius"/>
    </source>
</evidence>
<dbReference type="EMBL" id="JPMI01000112">
    <property type="protein sequence ID" value="KFA92014.1"/>
    <property type="molecule type" value="Genomic_DNA"/>
</dbReference>
<dbReference type="AlphaFoldDB" id="A0A084SU79"/>
<feature type="transmembrane region" description="Helical" evidence="2">
    <location>
        <begin position="116"/>
        <end position="136"/>
    </location>
</feature>
<dbReference type="RefSeq" id="WP_043396546.1">
    <property type="nucleotide sequence ID" value="NZ_JPMI01000112.1"/>
</dbReference>
<proteinExistence type="predicted"/>
<evidence type="ECO:0000313" key="3">
    <source>
        <dbReference type="EMBL" id="KFA92014.1"/>
    </source>
</evidence>
<feature type="compositionally biased region" description="Basic and acidic residues" evidence="1">
    <location>
        <begin position="175"/>
        <end position="206"/>
    </location>
</feature>
<evidence type="ECO:0000313" key="4">
    <source>
        <dbReference type="Proteomes" id="UP000028547"/>
    </source>
</evidence>
<protein>
    <submittedName>
        <fullName evidence="3">Uncharacterized protein</fullName>
    </submittedName>
</protein>
<keyword evidence="2" id="KW-1133">Transmembrane helix</keyword>
<organism evidence="3 4">
    <name type="scientific">Archangium violaceum Cb vi76</name>
    <dbReference type="NCBI Taxonomy" id="1406225"/>
    <lineage>
        <taxon>Bacteria</taxon>
        <taxon>Pseudomonadati</taxon>
        <taxon>Myxococcota</taxon>
        <taxon>Myxococcia</taxon>
        <taxon>Myxococcales</taxon>
        <taxon>Cystobacterineae</taxon>
        <taxon>Archangiaceae</taxon>
        <taxon>Archangium</taxon>
    </lineage>
</organism>
<keyword evidence="2" id="KW-0812">Transmembrane</keyword>
<gene>
    <name evidence="3" type="ORF">Q664_18240</name>
</gene>
<name>A0A084SU79_9BACT</name>
<feature type="transmembrane region" description="Helical" evidence="2">
    <location>
        <begin position="85"/>
        <end position="104"/>
    </location>
</feature>
<sequence length="206" mass="21404">MDETHRRTFRTLPGVRWGAVATGTLLGAAVWLVLLRFGDVPRALPLEAEAGLGRQLWWVMAPLLAAGVAAWVGASASGERGNLGAYLHGLLSWAGALLLAAMVGPGSAGVLPQPGWSGLASVVGAVVGAALGRALLAGRLSAPRGLHGTVRRPLVSSTGAHPVDEPGRVSQARSRWREVLTARRGAPEGRRPGAHEDTGRPDQDLH</sequence>
<reference evidence="3 4" key="1">
    <citation type="submission" date="2014-07" db="EMBL/GenBank/DDBJ databases">
        <title>Draft Genome Sequence of Gephyronic Acid Producer, Cystobacter violaceus Strain Cb vi76.</title>
        <authorList>
            <person name="Stevens D.C."/>
            <person name="Young J."/>
            <person name="Carmichael R."/>
            <person name="Tan J."/>
            <person name="Taylor R.E."/>
        </authorList>
    </citation>
    <scope>NUCLEOTIDE SEQUENCE [LARGE SCALE GENOMIC DNA]</scope>
    <source>
        <strain evidence="3 4">Cb vi76</strain>
    </source>
</reference>
<feature type="transmembrane region" description="Helical" evidence="2">
    <location>
        <begin position="55"/>
        <end position="73"/>
    </location>
</feature>